<dbReference type="EMBL" id="RJVJ01000001">
    <property type="protein sequence ID" value="ROR42978.1"/>
    <property type="molecule type" value="Genomic_DNA"/>
</dbReference>
<keyword evidence="1" id="KW-1133">Transmembrane helix</keyword>
<comment type="caution">
    <text evidence="2">The sequence shown here is derived from an EMBL/GenBank/DDBJ whole genome shotgun (WGS) entry which is preliminary data.</text>
</comment>
<dbReference type="AlphaFoldDB" id="A0A8G1XBI4"/>
<protein>
    <submittedName>
        <fullName evidence="2">Uncharacterized protein</fullName>
    </submittedName>
</protein>
<dbReference type="RefSeq" id="WP_100837029.1">
    <property type="nucleotide sequence ID" value="NZ_RJVJ01000001.1"/>
</dbReference>
<accession>A0A8G1XBI4</accession>
<organism evidence="2 3">
    <name type="scientific">Kitasatospora cineracea</name>
    <dbReference type="NCBI Taxonomy" id="88074"/>
    <lineage>
        <taxon>Bacteria</taxon>
        <taxon>Bacillati</taxon>
        <taxon>Actinomycetota</taxon>
        <taxon>Actinomycetes</taxon>
        <taxon>Kitasatosporales</taxon>
        <taxon>Streptomycetaceae</taxon>
        <taxon>Kitasatospora</taxon>
    </lineage>
</organism>
<name>A0A8G1XBI4_9ACTN</name>
<evidence type="ECO:0000313" key="2">
    <source>
        <dbReference type="EMBL" id="ROR42978.1"/>
    </source>
</evidence>
<dbReference type="Proteomes" id="UP000267408">
    <property type="component" value="Unassembled WGS sequence"/>
</dbReference>
<evidence type="ECO:0000256" key="1">
    <source>
        <dbReference type="SAM" id="Phobius"/>
    </source>
</evidence>
<gene>
    <name evidence="2" type="ORF">EDD39_1113</name>
</gene>
<sequence length="72" mass="7314">MTTPSRNQGHLTGDVAYPSQQRVRDVAALVLLALGTIGLNAAAYATDVRLGIACTSLSALGSAAALGQTDEE</sequence>
<reference evidence="2 3" key="1">
    <citation type="submission" date="2018-11" db="EMBL/GenBank/DDBJ databases">
        <title>Sequencing the genomes of 1000 actinobacteria strains.</title>
        <authorList>
            <person name="Klenk H.-P."/>
        </authorList>
    </citation>
    <scope>NUCLEOTIDE SEQUENCE [LARGE SCALE GENOMIC DNA]</scope>
    <source>
        <strain evidence="2 3">DSM 44780</strain>
    </source>
</reference>
<keyword evidence="1" id="KW-0812">Transmembrane</keyword>
<feature type="transmembrane region" description="Helical" evidence="1">
    <location>
        <begin position="26"/>
        <end position="44"/>
    </location>
</feature>
<evidence type="ECO:0000313" key="3">
    <source>
        <dbReference type="Proteomes" id="UP000267408"/>
    </source>
</evidence>
<keyword evidence="1" id="KW-0472">Membrane</keyword>
<proteinExistence type="predicted"/>